<organism evidence="5 8">
    <name type="scientific">Burkholderia gladioli</name>
    <name type="common">Pseudomonas marginata</name>
    <name type="synonym">Phytomonas marginata</name>
    <dbReference type="NCBI Taxonomy" id="28095"/>
    <lineage>
        <taxon>Bacteria</taxon>
        <taxon>Pseudomonadati</taxon>
        <taxon>Pseudomonadota</taxon>
        <taxon>Betaproteobacteria</taxon>
        <taxon>Burkholderiales</taxon>
        <taxon>Burkholderiaceae</taxon>
        <taxon>Burkholderia</taxon>
    </lineage>
</organism>
<name>A0A095XD29_BURGA</name>
<feature type="region of interest" description="Disordered" evidence="3">
    <location>
        <begin position="197"/>
        <end position="220"/>
    </location>
</feature>
<reference evidence="5" key="3">
    <citation type="submission" date="2017-09" db="EMBL/GenBank/DDBJ databases">
        <title>FDA dAtabase for Regulatory Grade micrObial Sequences (FDA-ARGOS): Supporting development and validation of Infectious Disease Dx tests.</title>
        <authorList>
            <person name="Minogue T."/>
            <person name="Wolcott M."/>
            <person name="Wasieloski L."/>
            <person name="Aguilar W."/>
            <person name="Moore D."/>
            <person name="Tallon L.J."/>
            <person name="Sadzewicz L."/>
            <person name="Ott S."/>
            <person name="Zhao X."/>
            <person name="Nagaraj S."/>
            <person name="Vavikolanu K."/>
            <person name="Aluvathingal J."/>
            <person name="Nadendla S."/>
            <person name="Sichtig H."/>
        </authorList>
    </citation>
    <scope>NUCLEOTIDE SEQUENCE</scope>
    <source>
        <strain evidence="5">FDAARGOS_390</strain>
    </source>
</reference>
<dbReference type="GO" id="GO:0016491">
    <property type="term" value="F:oxidoreductase activity"/>
    <property type="evidence" value="ECO:0007669"/>
    <property type="project" value="UniProtKB-KW"/>
</dbReference>
<dbReference type="EMBL" id="CP104214">
    <property type="protein sequence ID" value="UWX69323.1"/>
    <property type="molecule type" value="Genomic_DNA"/>
</dbReference>
<dbReference type="PANTHER" id="PTHR33269">
    <property type="entry name" value="NADH-UBIQUINONE OXIDOREDUCTASE CHAIN 6"/>
    <property type="match status" value="1"/>
</dbReference>
<feature type="transmembrane region" description="Helical" evidence="2">
    <location>
        <begin position="55"/>
        <end position="79"/>
    </location>
</feature>
<keyword evidence="6" id="KW-0560">Oxidoreductase</keyword>
<dbReference type="OMA" id="AWVQVLI"/>
<evidence type="ECO:0000313" key="7">
    <source>
        <dbReference type="Proteomes" id="UP000029590"/>
    </source>
</evidence>
<gene>
    <name evidence="5" type="ORF">CRM94_23440</name>
    <name evidence="4" type="ORF">DM48_6944</name>
    <name evidence="6" type="ORF">NYZ96_14060</name>
</gene>
<reference evidence="4 7" key="1">
    <citation type="submission" date="2014-04" db="EMBL/GenBank/DDBJ databases">
        <authorList>
            <person name="Bishop-Lilly K.A."/>
            <person name="Broomall S.M."/>
            <person name="Chain P.S."/>
            <person name="Chertkov O."/>
            <person name="Coyne S.R."/>
            <person name="Daligault H.E."/>
            <person name="Davenport K.W."/>
            <person name="Erkkila T."/>
            <person name="Frey K.G."/>
            <person name="Gibbons H.S."/>
            <person name="Gu W."/>
            <person name="Jaissle J."/>
            <person name="Johnson S.L."/>
            <person name="Koroleva G.I."/>
            <person name="Ladner J.T."/>
            <person name="Lo C.-C."/>
            <person name="Minogue T.D."/>
            <person name="Munk C."/>
            <person name="Palacios G.F."/>
            <person name="Redden C.L."/>
            <person name="Rosenzweig C.N."/>
            <person name="Scholz M.B."/>
            <person name="Teshima H."/>
            <person name="Xu Y."/>
        </authorList>
    </citation>
    <scope>NUCLEOTIDE SEQUENCE [LARGE SCALE GENOMIC DNA]</scope>
    <source>
        <strain evidence="4">Gladioli</strain>
        <strain evidence="7">gladioli</strain>
    </source>
</reference>
<dbReference type="Pfam" id="PF00499">
    <property type="entry name" value="Oxidored_q3"/>
    <property type="match status" value="1"/>
</dbReference>
<evidence type="ECO:0000256" key="3">
    <source>
        <dbReference type="SAM" id="MobiDB-lite"/>
    </source>
</evidence>
<feature type="transmembrane region" description="Helical" evidence="2">
    <location>
        <begin position="91"/>
        <end position="111"/>
    </location>
</feature>
<evidence type="ECO:0000256" key="2">
    <source>
        <dbReference type="RuleBase" id="RU004429"/>
    </source>
</evidence>
<dbReference type="EMBL" id="PDDY01000004">
    <property type="protein sequence ID" value="PEH37491.1"/>
    <property type="molecule type" value="Genomic_DNA"/>
</dbReference>
<dbReference type="AlphaFoldDB" id="A0A095XD29"/>
<dbReference type="GO" id="GO:0048038">
    <property type="term" value="F:quinone binding"/>
    <property type="evidence" value="ECO:0007669"/>
    <property type="project" value="UniProtKB-UniRule"/>
</dbReference>
<dbReference type="InterPro" id="IPR001457">
    <property type="entry name" value="NADH_UbQ/plastoQ_OxRdtase_su6"/>
</dbReference>
<feature type="compositionally biased region" description="Low complexity" evidence="3">
    <location>
        <begin position="207"/>
        <end position="220"/>
    </location>
</feature>
<evidence type="ECO:0000313" key="6">
    <source>
        <dbReference type="EMBL" id="UWX69323.1"/>
    </source>
</evidence>
<dbReference type="InterPro" id="IPR042106">
    <property type="entry name" value="Nuo/plastoQ_OxRdtase_6_NuoJ"/>
</dbReference>
<evidence type="ECO:0000313" key="4">
    <source>
        <dbReference type="EMBL" id="KGC11361.1"/>
    </source>
</evidence>
<evidence type="ECO:0000313" key="8">
    <source>
        <dbReference type="Proteomes" id="UP000220629"/>
    </source>
</evidence>
<dbReference type="Proteomes" id="UP001059745">
    <property type="component" value="Chromosome 1"/>
</dbReference>
<feature type="transmembrane region" description="Helical" evidence="2">
    <location>
        <begin position="30"/>
        <end position="49"/>
    </location>
</feature>
<sequence length="220" mass="23952">MDFTTVLFYIFSLLLVISGLKVITARNPVASALFLVLAFFNAAAIWMLLEAEFLAILLVLVYVGAVMVLFLFVVMMLDINTDVLRRDFRRFVPMATVVGAIIVVETALILWRGYGATSSPVREIASGALANMTNTQLIGKVIYTDYIFAFEIAGLVLLVAIIAAVSLTSGRGKERKRQRVSDQVSVRRQDRVRLVKMAAEKPPAPEAAPAAADPAAATKS</sequence>
<keyword evidence="5" id="KW-0830">Ubiquinone</keyword>
<feature type="transmembrane region" description="Helical" evidence="2">
    <location>
        <begin position="6"/>
        <end position="23"/>
    </location>
</feature>
<dbReference type="Gene3D" id="1.20.120.1200">
    <property type="entry name" value="NADH-ubiquinone/plastoquinone oxidoreductase chain 6, subunit NuoJ"/>
    <property type="match status" value="1"/>
</dbReference>
<dbReference type="PANTHER" id="PTHR33269:SF17">
    <property type="entry name" value="NADH-UBIQUINONE OXIDOREDUCTASE CHAIN 6"/>
    <property type="match status" value="1"/>
</dbReference>
<accession>A0A095XD29</accession>
<keyword evidence="2" id="KW-0520">NAD</keyword>
<keyword evidence="2" id="KW-1133">Transmembrane helix</keyword>
<comment type="catalytic activity">
    <reaction evidence="2">
        <text>a quinone + NADH + 5 H(+)(in) = a quinol + NAD(+) + 4 H(+)(out)</text>
        <dbReference type="Rhea" id="RHEA:57888"/>
        <dbReference type="ChEBI" id="CHEBI:15378"/>
        <dbReference type="ChEBI" id="CHEBI:24646"/>
        <dbReference type="ChEBI" id="CHEBI:57540"/>
        <dbReference type="ChEBI" id="CHEBI:57945"/>
        <dbReference type="ChEBI" id="CHEBI:132124"/>
    </reaction>
</comment>
<dbReference type="EMBL" id="JPGG01000017">
    <property type="protein sequence ID" value="KGC11361.1"/>
    <property type="molecule type" value="Genomic_DNA"/>
</dbReference>
<comment type="function">
    <text evidence="2">NDH-1 shuttles electrons from NADH, via FMN and iron-sulfur (Fe-S) centers, to quinones in the respiratory chain. Couples the redox reaction to proton translocation (for every two electrons transferred, four hydrogen ions are translocated across the cytoplasmic membrane), and thus conserves the redox energy in a proton gradient.</text>
</comment>
<comment type="similarity">
    <text evidence="1 2">Belongs to the complex I subunit 6 family.</text>
</comment>
<dbReference type="EC" id="7.1.1.-" evidence="2"/>
<dbReference type="GeneID" id="66458646"/>
<comment type="subcellular location">
    <subcellularLocation>
        <location evidence="2">Cell membrane</location>
        <topology evidence="2">Multi-pass membrane protein</topology>
    </subcellularLocation>
</comment>
<reference evidence="8" key="2">
    <citation type="submission" date="2017-09" db="EMBL/GenBank/DDBJ databases">
        <title>FDA dAtabase for Regulatory Grade micrObial Sequences (FDA-ARGOS): Supporting development and validation of Infectious Disease Dx tests.</title>
        <authorList>
            <person name="Minogue T."/>
            <person name="Wolcott M."/>
            <person name="Wasieloski L."/>
            <person name="Aguilar W."/>
            <person name="Moore D."/>
            <person name="Tallon L."/>
            <person name="Sadzewicz L."/>
            <person name="Ott S."/>
            <person name="Zhao X."/>
            <person name="Nagaraj S."/>
            <person name="Vavikolanu K."/>
            <person name="Aluvathingal J."/>
            <person name="Nadendla S."/>
            <person name="Sichtig H."/>
        </authorList>
    </citation>
    <scope>NUCLEOTIDE SEQUENCE [LARGE SCALE GENOMIC DNA]</scope>
    <source>
        <strain evidence="8">FDAARGOS_390</strain>
    </source>
</reference>
<evidence type="ECO:0000313" key="5">
    <source>
        <dbReference type="EMBL" id="PEH37491.1"/>
    </source>
</evidence>
<dbReference type="GO" id="GO:0008137">
    <property type="term" value="F:NADH dehydrogenase (ubiquinone) activity"/>
    <property type="evidence" value="ECO:0007669"/>
    <property type="project" value="UniProtKB-UniRule"/>
</dbReference>
<keyword evidence="2" id="KW-0812">Transmembrane</keyword>
<dbReference type="GO" id="GO:0005886">
    <property type="term" value="C:plasma membrane"/>
    <property type="evidence" value="ECO:0007669"/>
    <property type="project" value="UniProtKB-SubCell"/>
</dbReference>
<dbReference type="Proteomes" id="UP000220629">
    <property type="component" value="Unassembled WGS sequence"/>
</dbReference>
<accession>A0A095F112</accession>
<proteinExistence type="inferred from homology"/>
<keyword evidence="2" id="KW-0472">Membrane</keyword>
<evidence type="ECO:0000256" key="1">
    <source>
        <dbReference type="ARBA" id="ARBA00005698"/>
    </source>
</evidence>
<keyword evidence="2" id="KW-0874">Quinone</keyword>
<dbReference type="KEGG" id="bgo:BM43_377"/>
<reference evidence="6" key="4">
    <citation type="submission" date="2022-09" db="EMBL/GenBank/DDBJ databases">
        <title>Genomic of Burkholderia gladioli.</title>
        <authorList>
            <person name="Wu H."/>
        </authorList>
    </citation>
    <scope>NUCLEOTIDE SEQUENCE</scope>
    <source>
        <strain evidence="6">ZN-S4</strain>
    </source>
</reference>
<feature type="transmembrane region" description="Helical" evidence="2">
    <location>
        <begin position="146"/>
        <end position="167"/>
    </location>
</feature>
<keyword evidence="2" id="KW-1003">Cell membrane</keyword>
<dbReference type="NCBIfam" id="NF005164">
    <property type="entry name" value="PRK06638.1-4"/>
    <property type="match status" value="1"/>
</dbReference>
<dbReference type="RefSeq" id="WP_013698857.1">
    <property type="nucleotide sequence ID" value="NZ_CADEPO010000014.1"/>
</dbReference>
<dbReference type="Proteomes" id="UP000029590">
    <property type="component" value="Unassembled WGS sequence"/>
</dbReference>
<protein>
    <recommendedName>
        <fullName evidence="2">NADH-quinone oxidoreductase subunit J</fullName>
        <ecNumber evidence="2">7.1.1.-</ecNumber>
    </recommendedName>
</protein>
<dbReference type="OrthoDB" id="5295927at2"/>